<name>A0A9X2WDE9_9GAMM</name>
<organism evidence="2 3">
    <name type="scientific">Thalassolituus pacificus</name>
    <dbReference type="NCBI Taxonomy" id="2975440"/>
    <lineage>
        <taxon>Bacteria</taxon>
        <taxon>Pseudomonadati</taxon>
        <taxon>Pseudomonadota</taxon>
        <taxon>Gammaproteobacteria</taxon>
        <taxon>Oceanospirillales</taxon>
        <taxon>Oceanospirillaceae</taxon>
        <taxon>Thalassolituus</taxon>
    </lineage>
</organism>
<feature type="domain" description="DSBA-like thioredoxin" evidence="1">
    <location>
        <begin position="7"/>
        <end position="208"/>
    </location>
</feature>
<dbReference type="EMBL" id="JAOANI010000012">
    <property type="protein sequence ID" value="MCT7358283.1"/>
    <property type="molecule type" value="Genomic_DNA"/>
</dbReference>
<dbReference type="Pfam" id="PF01323">
    <property type="entry name" value="DSBA"/>
    <property type="match status" value="1"/>
</dbReference>
<dbReference type="SUPFAM" id="SSF52833">
    <property type="entry name" value="Thioredoxin-like"/>
    <property type="match status" value="1"/>
</dbReference>
<reference evidence="2" key="1">
    <citation type="journal article" date="2022" name="Front. Microbiol.">
        <title>Genome-based taxonomic rearrangement of Oceanobacter-related bacteria including the description of Thalassolituus hydrocarbonoclasticus sp. nov. and Thalassolituus pacificus sp. nov. and emended description of the genus Thalassolituus.</title>
        <authorList>
            <person name="Dong C."/>
            <person name="Wei L."/>
            <person name="Wang J."/>
            <person name="Lai Q."/>
            <person name="Huang Z."/>
            <person name="Shao Z."/>
        </authorList>
    </citation>
    <scope>NUCLEOTIDE SEQUENCE</scope>
    <source>
        <strain evidence="2">59MF3M-4</strain>
    </source>
</reference>
<dbReference type="InterPro" id="IPR036249">
    <property type="entry name" value="Thioredoxin-like_sf"/>
</dbReference>
<dbReference type="GO" id="GO:0016491">
    <property type="term" value="F:oxidoreductase activity"/>
    <property type="evidence" value="ECO:0007669"/>
    <property type="project" value="InterPro"/>
</dbReference>
<evidence type="ECO:0000313" key="3">
    <source>
        <dbReference type="Proteomes" id="UP001147830"/>
    </source>
</evidence>
<evidence type="ECO:0000259" key="1">
    <source>
        <dbReference type="Pfam" id="PF01323"/>
    </source>
</evidence>
<accession>A0A9X2WDE9</accession>
<proteinExistence type="predicted"/>
<dbReference type="CDD" id="cd03024">
    <property type="entry name" value="DsbA_FrnE"/>
    <property type="match status" value="1"/>
</dbReference>
<reference evidence="2" key="2">
    <citation type="submission" date="2022-08" db="EMBL/GenBank/DDBJ databases">
        <authorList>
            <person name="Dong C."/>
        </authorList>
    </citation>
    <scope>NUCLEOTIDE SEQUENCE</scope>
    <source>
        <strain evidence="2">59MF3M-4</strain>
    </source>
</reference>
<comment type="caution">
    <text evidence="2">The sequence shown here is derived from an EMBL/GenBank/DDBJ whole genome shotgun (WGS) entry which is preliminary data.</text>
</comment>
<dbReference type="PANTHER" id="PTHR13887:SF41">
    <property type="entry name" value="THIOREDOXIN SUPERFAMILY PROTEIN"/>
    <property type="match status" value="1"/>
</dbReference>
<dbReference type="Gene3D" id="3.40.30.10">
    <property type="entry name" value="Glutaredoxin"/>
    <property type="match status" value="1"/>
</dbReference>
<dbReference type="InterPro" id="IPR001853">
    <property type="entry name" value="DSBA-like_thioredoxin_dom"/>
</dbReference>
<protein>
    <submittedName>
        <fullName evidence="2">DsbA family oxidoreductase</fullName>
    </submittedName>
</protein>
<keyword evidence="3" id="KW-1185">Reference proteome</keyword>
<dbReference type="PANTHER" id="PTHR13887">
    <property type="entry name" value="GLUTATHIONE S-TRANSFERASE KAPPA"/>
    <property type="match status" value="1"/>
</dbReference>
<sequence>MKTTLRIDIVSDVMCPWCAIGYASLRQALTAMEDKIVADIHWQPFELNPDMPAEGQHLREHLAEKYGSSDEESRANRERITQMGANLGFTFNFRDDQRILNTFAAHQLLHWAAEEGKQTELKLALFSAYFRDGRDVSKADELCAIASEVGLDGAAAATVLADGPYANIIRATEQQWQEMGIRSVPAVILNQKYLVSGAQPPESYVKALTEIMLAADE</sequence>
<evidence type="ECO:0000313" key="2">
    <source>
        <dbReference type="EMBL" id="MCT7358283.1"/>
    </source>
</evidence>
<gene>
    <name evidence="2" type="ORF">NYR02_04505</name>
</gene>
<dbReference type="Proteomes" id="UP001147830">
    <property type="component" value="Unassembled WGS sequence"/>
</dbReference>
<dbReference type="RefSeq" id="WP_260975202.1">
    <property type="nucleotide sequence ID" value="NZ_JAOANI010000012.1"/>
</dbReference>
<dbReference type="AlphaFoldDB" id="A0A9X2WDE9"/>